<keyword evidence="7" id="KW-0472">Membrane</keyword>
<evidence type="ECO:0000256" key="4">
    <source>
        <dbReference type="ARBA" id="ARBA00022771"/>
    </source>
</evidence>
<comment type="subcellular location">
    <subcellularLocation>
        <location evidence="1">Membrane</location>
        <topology evidence="1">Multi-pass membrane protein</topology>
    </subcellularLocation>
</comment>
<feature type="region of interest" description="Disordered" evidence="8">
    <location>
        <begin position="357"/>
        <end position="427"/>
    </location>
</feature>
<evidence type="ECO:0000256" key="5">
    <source>
        <dbReference type="ARBA" id="ARBA00022833"/>
    </source>
</evidence>
<evidence type="ECO:0000313" key="10">
    <source>
        <dbReference type="EMBL" id="KIW08420.1"/>
    </source>
</evidence>
<dbReference type="SUPFAM" id="SSF57850">
    <property type="entry name" value="RING/U-box"/>
    <property type="match status" value="1"/>
</dbReference>
<accession>A0A0D2APE4</accession>
<dbReference type="Proteomes" id="UP000053259">
    <property type="component" value="Unassembled WGS sequence"/>
</dbReference>
<evidence type="ECO:0000256" key="7">
    <source>
        <dbReference type="ARBA" id="ARBA00023136"/>
    </source>
</evidence>
<dbReference type="Gene3D" id="3.30.40.10">
    <property type="entry name" value="Zinc/RING finger domain, C3HC4 (zinc finger)"/>
    <property type="match status" value="1"/>
</dbReference>
<feature type="compositionally biased region" description="Polar residues" evidence="8">
    <location>
        <begin position="65"/>
        <end position="75"/>
    </location>
</feature>
<evidence type="ECO:0000256" key="3">
    <source>
        <dbReference type="ARBA" id="ARBA00022723"/>
    </source>
</evidence>
<evidence type="ECO:0000256" key="1">
    <source>
        <dbReference type="ARBA" id="ARBA00004141"/>
    </source>
</evidence>
<keyword evidence="4" id="KW-0863">Zinc-finger</keyword>
<keyword evidence="3" id="KW-0479">Metal-binding</keyword>
<dbReference type="EMBL" id="KN847531">
    <property type="protein sequence ID" value="KIW08420.1"/>
    <property type="molecule type" value="Genomic_DNA"/>
</dbReference>
<keyword evidence="2" id="KW-0812">Transmembrane</keyword>
<evidence type="ECO:0000256" key="8">
    <source>
        <dbReference type="SAM" id="MobiDB-lite"/>
    </source>
</evidence>
<dbReference type="GO" id="GO:0008270">
    <property type="term" value="F:zinc ion binding"/>
    <property type="evidence" value="ECO:0007669"/>
    <property type="project" value="UniProtKB-KW"/>
</dbReference>
<gene>
    <name evidence="10" type="ORF">PV09_01324</name>
</gene>
<dbReference type="GO" id="GO:0016020">
    <property type="term" value="C:membrane"/>
    <property type="evidence" value="ECO:0007669"/>
    <property type="project" value="UniProtKB-SubCell"/>
</dbReference>
<proteinExistence type="predicted"/>
<feature type="region of interest" description="Disordered" evidence="8">
    <location>
        <begin position="323"/>
        <end position="342"/>
    </location>
</feature>
<feature type="compositionally biased region" description="Low complexity" evidence="8">
    <location>
        <begin position="1"/>
        <end position="27"/>
    </location>
</feature>
<dbReference type="InterPro" id="IPR013083">
    <property type="entry name" value="Znf_RING/FYVE/PHD"/>
</dbReference>
<protein>
    <recommendedName>
        <fullName evidence="9">RING-CH-type domain-containing protein</fullName>
    </recommendedName>
</protein>
<evidence type="ECO:0000256" key="2">
    <source>
        <dbReference type="ARBA" id="ARBA00022692"/>
    </source>
</evidence>
<feature type="compositionally biased region" description="Low complexity" evidence="8">
    <location>
        <begin position="388"/>
        <end position="401"/>
    </location>
</feature>
<evidence type="ECO:0000259" key="9">
    <source>
        <dbReference type="PROSITE" id="PS51292"/>
    </source>
</evidence>
<dbReference type="STRING" id="253628.A0A0D2APE4"/>
<keyword evidence="11" id="KW-1185">Reference proteome</keyword>
<name>A0A0D2APE4_9PEZI</name>
<feature type="region of interest" description="Disordered" evidence="8">
    <location>
        <begin position="1"/>
        <end position="75"/>
    </location>
</feature>
<keyword evidence="6" id="KW-1133">Transmembrane helix</keyword>
<dbReference type="GeneID" id="27309297"/>
<dbReference type="InParanoid" id="A0A0D2APE4"/>
<dbReference type="RefSeq" id="XP_016218289.1">
    <property type="nucleotide sequence ID" value="XM_016354194.1"/>
</dbReference>
<dbReference type="PROSITE" id="PS51292">
    <property type="entry name" value="ZF_RING_CH"/>
    <property type="match status" value="1"/>
</dbReference>
<dbReference type="PANTHER" id="PTHR46283">
    <property type="entry name" value="E3 UBIQUITIN-PROTEIN LIGASE MARCH5"/>
    <property type="match status" value="1"/>
</dbReference>
<reference evidence="10 11" key="1">
    <citation type="submission" date="2015-01" db="EMBL/GenBank/DDBJ databases">
        <title>The Genome Sequence of Ochroconis gallopava CBS43764.</title>
        <authorList>
            <consortium name="The Broad Institute Genomics Platform"/>
            <person name="Cuomo C."/>
            <person name="de Hoog S."/>
            <person name="Gorbushina A."/>
            <person name="Stielow B."/>
            <person name="Teixiera M."/>
            <person name="Abouelleil A."/>
            <person name="Chapman S.B."/>
            <person name="Priest M."/>
            <person name="Young S.K."/>
            <person name="Wortman J."/>
            <person name="Nusbaum C."/>
            <person name="Birren B."/>
        </authorList>
    </citation>
    <scope>NUCLEOTIDE SEQUENCE [LARGE SCALE GENOMIC DNA]</scope>
    <source>
        <strain evidence="10 11">CBS 43764</strain>
    </source>
</reference>
<dbReference type="SMART" id="SM00744">
    <property type="entry name" value="RINGv"/>
    <property type="match status" value="1"/>
</dbReference>
<feature type="compositionally biased region" description="Polar residues" evidence="8">
    <location>
        <begin position="323"/>
        <end position="333"/>
    </location>
</feature>
<evidence type="ECO:0000313" key="11">
    <source>
        <dbReference type="Proteomes" id="UP000053259"/>
    </source>
</evidence>
<dbReference type="InterPro" id="IPR011016">
    <property type="entry name" value="Znf_RING-CH"/>
</dbReference>
<sequence length="537" mass="59900">MASLPPSHRRPSPSQRPASPEASSSQSLNRADSEAHSTISEDSQTILLNPSSSSGKRKETEEQTGKQTSQTNPQDVQEPRKCWICFSDETEDTPTTSEWRSPCPCALEAHEQCLLDWIADMESPSSRRQRNPGDKILCPQCKSEIQLARPKSYVVDAVKSIEIMGSKLVLPGVFTVGVSSFWYLCWAHGASSVMLIFGQEDGERILAPLLRQPPDPEMGMQRLLDHWRQRLRLDIGLFCIPSMLIFSRTNLADGILPILPILFFVTKPDTDPFADVGHWPPSAGLSFALLPYLRSLYNAYYERVWGKHVKRWLKEIQPRASLDSQNDNANNEDNAGRLDDDENILEINVDLGVLEDWDEDEDVPQPEQPDPQGEANMHMPGGLPEEQPGVPAAAPAPNVPRNRAHRRRNGAAPVGDANPQPPAERNNFNLAVSTSHLFESVLGALAFPAVSAIMGELLRLVLPRSWTTMKTSWMGTKQPTGLLQQKWGRSLVGGAAFVVLKDAVMLYVRWRMARDHRMRRILDYKGKKTVGRGSARP</sequence>
<dbReference type="HOGENOM" id="CLU_026793_0_0_1"/>
<feature type="compositionally biased region" description="Polar residues" evidence="8">
    <location>
        <begin position="36"/>
        <end position="54"/>
    </location>
</feature>
<keyword evidence="5" id="KW-0862">Zinc</keyword>
<feature type="domain" description="RING-CH-type" evidence="9">
    <location>
        <begin position="74"/>
        <end position="148"/>
    </location>
</feature>
<dbReference type="OrthoDB" id="5817083at2759"/>
<evidence type="ECO:0000256" key="6">
    <source>
        <dbReference type="ARBA" id="ARBA00022989"/>
    </source>
</evidence>
<organism evidence="10 11">
    <name type="scientific">Verruconis gallopava</name>
    <dbReference type="NCBI Taxonomy" id="253628"/>
    <lineage>
        <taxon>Eukaryota</taxon>
        <taxon>Fungi</taxon>
        <taxon>Dikarya</taxon>
        <taxon>Ascomycota</taxon>
        <taxon>Pezizomycotina</taxon>
        <taxon>Dothideomycetes</taxon>
        <taxon>Pleosporomycetidae</taxon>
        <taxon>Venturiales</taxon>
        <taxon>Sympoventuriaceae</taxon>
        <taxon>Verruconis</taxon>
    </lineage>
</organism>
<dbReference type="VEuPathDB" id="FungiDB:PV09_01324"/>
<dbReference type="AlphaFoldDB" id="A0A0D2APE4"/>